<dbReference type="OrthoDB" id="9803572at2"/>
<evidence type="ECO:0000256" key="1">
    <source>
        <dbReference type="HAMAP-Rule" id="MF_01567"/>
    </source>
</evidence>
<dbReference type="Pfam" id="PF08903">
    <property type="entry name" value="DUF1846"/>
    <property type="match status" value="1"/>
</dbReference>
<evidence type="ECO:0000313" key="5">
    <source>
        <dbReference type="Proteomes" id="UP000070539"/>
    </source>
</evidence>
<dbReference type="InterPro" id="IPR048441">
    <property type="entry name" value="DUF1846_C"/>
</dbReference>
<dbReference type="HAMAP" id="MF_01567">
    <property type="entry name" value="UPF0371"/>
    <property type="match status" value="1"/>
</dbReference>
<keyword evidence="5" id="KW-1185">Reference proteome</keyword>
<dbReference type="EMBL" id="LRVM01000011">
    <property type="protein sequence ID" value="KXL52024.1"/>
    <property type="molecule type" value="Genomic_DNA"/>
</dbReference>
<comment type="caution">
    <text evidence="4">The sequence shown here is derived from an EMBL/GenBank/DDBJ whole genome shotgun (WGS) entry which is preliminary data.</text>
</comment>
<dbReference type="InterPro" id="IPR048496">
    <property type="entry name" value="DUF1846_N"/>
</dbReference>
<dbReference type="Gene3D" id="3.10.630.10">
    <property type="entry name" value="dip2346 domain like"/>
    <property type="match status" value="1"/>
</dbReference>
<protein>
    <recommendedName>
        <fullName evidence="1">UPF0371 protein CLNEO_25400</fullName>
    </recommendedName>
</protein>
<dbReference type="InterPro" id="IPR014999">
    <property type="entry name" value="DUF1846"/>
</dbReference>
<feature type="domain" description="DUF1846" evidence="3">
    <location>
        <begin position="341"/>
        <end position="492"/>
    </location>
</feature>
<dbReference type="Proteomes" id="UP000070539">
    <property type="component" value="Unassembled WGS sequence"/>
</dbReference>
<accession>A0A136WBZ5</accession>
<dbReference type="NCBIfam" id="NF010184">
    <property type="entry name" value="PRK13663.1"/>
    <property type="match status" value="1"/>
</dbReference>
<gene>
    <name evidence="4" type="ORF">CLNEO_25400</name>
</gene>
<dbReference type="Gene3D" id="3.40.140.40">
    <property type="entry name" value="Domain of unknown function (DUF1846), C-terminal subdomain"/>
    <property type="match status" value="1"/>
</dbReference>
<dbReference type="Pfam" id="PF20921">
    <property type="entry name" value="DUF1846_C"/>
    <property type="match status" value="1"/>
</dbReference>
<dbReference type="STRING" id="36847.CLNEO_25400"/>
<evidence type="ECO:0000259" key="2">
    <source>
        <dbReference type="Pfam" id="PF08903"/>
    </source>
</evidence>
<evidence type="ECO:0000313" key="4">
    <source>
        <dbReference type="EMBL" id="KXL52024.1"/>
    </source>
</evidence>
<organism evidence="4 5">
    <name type="scientific">Anaerotignum neopropionicum</name>
    <dbReference type="NCBI Taxonomy" id="36847"/>
    <lineage>
        <taxon>Bacteria</taxon>
        <taxon>Bacillati</taxon>
        <taxon>Bacillota</taxon>
        <taxon>Clostridia</taxon>
        <taxon>Lachnospirales</taxon>
        <taxon>Anaerotignaceae</taxon>
        <taxon>Anaerotignum</taxon>
    </lineage>
</organism>
<sequence>MMRIGFDNEKYLKMQSERIKERIGQFGGKLYLEFGGKLFDDYHASRVLPGFKPDSKVNMLLQLKEDAEIVIVINAGDIEKNKVRGDLGITYDMDVLRLIDAFRGYGLYVGSVVLAQFSGQAAAIAYEKKLEALGLKVYKHYPIAGYPANIPLIVSDDGYGKNDYIETERSLIVITAPGPGSGKMATCLSQLYHEHKRGIKAGYAKFETFPIWNVPLRHPVNVAYEAATADLNDVNMIDPFHLEAHGETTINYNRDVEVFPVLNAMFEQIYGKSPYQSPTDMGVNMVGNCIIDDEAVREASSNEIIRRYYKALCEQRKGDLDEDVIFRLELLMKQVGVSVADRPVVGAAVKIAQETNGPSAAMELPDGTIVTGKTTPLLGASSAMLLNALKKLAGIPKEAKIISPTVIEPIQKLKVNNLGNHNPRLHTDEVLIALCISATTDEQASLALQQLEKLKCAEVHSSVILSNVDENVLQKLGVNLTCEPKYQTKKLFHGKK</sequence>
<comment type="similarity">
    <text evidence="1">Belongs to the UPF0371 family.</text>
</comment>
<dbReference type="PIRSF" id="PIRSF033132">
    <property type="entry name" value="DUF1846"/>
    <property type="match status" value="1"/>
</dbReference>
<name>A0A136WBZ5_9FIRM</name>
<proteinExistence type="inferred from homology"/>
<reference evidence="4 5" key="1">
    <citation type="submission" date="2016-01" db="EMBL/GenBank/DDBJ databases">
        <title>Genome sequence of Clostridium neopropionicum X4, DSM-3847.</title>
        <authorList>
            <person name="Poehlein A."/>
            <person name="Beck M.H."/>
            <person name="Bengelsdorf F.R."/>
            <person name="Daniel R."/>
            <person name="Duerre P."/>
        </authorList>
    </citation>
    <scope>NUCLEOTIDE SEQUENCE [LARGE SCALE GENOMIC DNA]</scope>
    <source>
        <strain evidence="4 5">DSM-3847</strain>
    </source>
</reference>
<feature type="domain" description="DUF1846" evidence="2">
    <location>
        <begin position="4"/>
        <end position="335"/>
    </location>
</feature>
<dbReference type="AlphaFoldDB" id="A0A136WBZ5"/>
<dbReference type="Gene3D" id="1.20.1570.10">
    <property type="entry name" value="dip2346 domain like"/>
    <property type="match status" value="1"/>
</dbReference>
<evidence type="ECO:0000259" key="3">
    <source>
        <dbReference type="Pfam" id="PF20921"/>
    </source>
</evidence>
<dbReference type="PATRIC" id="fig|36847.3.peg.2973"/>